<dbReference type="EMBL" id="JAKMXF010000077">
    <property type="protein sequence ID" value="KAI6658862.1"/>
    <property type="molecule type" value="Genomic_DNA"/>
</dbReference>
<dbReference type="AlphaFoldDB" id="A0AAV7KC87"/>
<organism evidence="1 2">
    <name type="scientific">Oopsacas minuta</name>
    <dbReference type="NCBI Taxonomy" id="111878"/>
    <lineage>
        <taxon>Eukaryota</taxon>
        <taxon>Metazoa</taxon>
        <taxon>Porifera</taxon>
        <taxon>Hexactinellida</taxon>
        <taxon>Hexasterophora</taxon>
        <taxon>Lyssacinosida</taxon>
        <taxon>Leucopsacidae</taxon>
        <taxon>Oopsacas</taxon>
    </lineage>
</organism>
<dbReference type="Proteomes" id="UP001165289">
    <property type="component" value="Unassembled WGS sequence"/>
</dbReference>
<comment type="caution">
    <text evidence="1">The sequence shown here is derived from an EMBL/GenBank/DDBJ whole genome shotgun (WGS) entry which is preliminary data.</text>
</comment>
<evidence type="ECO:0000313" key="2">
    <source>
        <dbReference type="Proteomes" id="UP001165289"/>
    </source>
</evidence>
<sequence length="201" mass="22884">MDLGIKLSLNEHAGEHEILKDHDILALESYFHSSKITAPMFSSNALCCYLKLMSSHANLIQTAAFIFRNFKNPPSDWLWQPELCLTVPEHSLIMPSDDLSINPGFTCLFSFAIKKMYMLYLRFLPLKQDHGPILDLIFIYDYKLNRIDMKTYGISTPGNFDLIGSSIRHILSKVNSNISETDDAECSLLLAVKEISKHLEI</sequence>
<evidence type="ECO:0000313" key="1">
    <source>
        <dbReference type="EMBL" id="KAI6658862.1"/>
    </source>
</evidence>
<proteinExistence type="predicted"/>
<gene>
    <name evidence="1" type="ORF">LOD99_15188</name>
</gene>
<accession>A0AAV7KC87</accession>
<reference evidence="1 2" key="1">
    <citation type="journal article" date="2023" name="BMC Biol.">
        <title>The compact genome of the sponge Oopsacas minuta (Hexactinellida) is lacking key metazoan core genes.</title>
        <authorList>
            <person name="Santini S."/>
            <person name="Schenkelaars Q."/>
            <person name="Jourda C."/>
            <person name="Duchesne M."/>
            <person name="Belahbib H."/>
            <person name="Rocher C."/>
            <person name="Selva M."/>
            <person name="Riesgo A."/>
            <person name="Vervoort M."/>
            <person name="Leys S.P."/>
            <person name="Kodjabachian L."/>
            <person name="Le Bivic A."/>
            <person name="Borchiellini C."/>
            <person name="Claverie J.M."/>
            <person name="Renard E."/>
        </authorList>
    </citation>
    <scope>NUCLEOTIDE SEQUENCE [LARGE SCALE GENOMIC DNA]</scope>
    <source>
        <strain evidence="1">SPO-2</strain>
    </source>
</reference>
<name>A0AAV7KC87_9METZ</name>
<protein>
    <submittedName>
        <fullName evidence="1">Uncharacterized protein</fullName>
    </submittedName>
</protein>
<keyword evidence="2" id="KW-1185">Reference proteome</keyword>